<reference evidence="2 3" key="1">
    <citation type="submission" date="2019-05" db="EMBL/GenBank/DDBJ databases">
        <title>Another draft genome of Portunus trituberculatus and its Hox gene families provides insights of decapod evolution.</title>
        <authorList>
            <person name="Jeong J.-H."/>
            <person name="Song I."/>
            <person name="Kim S."/>
            <person name="Choi T."/>
            <person name="Kim D."/>
            <person name="Ryu S."/>
            <person name="Kim W."/>
        </authorList>
    </citation>
    <scope>NUCLEOTIDE SEQUENCE [LARGE SCALE GENOMIC DNA]</scope>
    <source>
        <tissue evidence="2">Muscle</tissue>
    </source>
</reference>
<accession>A0A5B7HDH4</accession>
<organism evidence="2 3">
    <name type="scientific">Portunus trituberculatus</name>
    <name type="common">Swimming crab</name>
    <name type="synonym">Neptunus trituberculatus</name>
    <dbReference type="NCBI Taxonomy" id="210409"/>
    <lineage>
        <taxon>Eukaryota</taxon>
        <taxon>Metazoa</taxon>
        <taxon>Ecdysozoa</taxon>
        <taxon>Arthropoda</taxon>
        <taxon>Crustacea</taxon>
        <taxon>Multicrustacea</taxon>
        <taxon>Malacostraca</taxon>
        <taxon>Eumalacostraca</taxon>
        <taxon>Eucarida</taxon>
        <taxon>Decapoda</taxon>
        <taxon>Pleocyemata</taxon>
        <taxon>Brachyura</taxon>
        <taxon>Eubrachyura</taxon>
        <taxon>Portunoidea</taxon>
        <taxon>Portunidae</taxon>
        <taxon>Portuninae</taxon>
        <taxon>Portunus</taxon>
    </lineage>
</organism>
<evidence type="ECO:0000313" key="3">
    <source>
        <dbReference type="Proteomes" id="UP000324222"/>
    </source>
</evidence>
<proteinExistence type="predicted"/>
<comment type="caution">
    <text evidence="2">The sequence shown here is derived from an EMBL/GenBank/DDBJ whole genome shotgun (WGS) entry which is preliminary data.</text>
</comment>
<dbReference type="AlphaFoldDB" id="A0A5B7HDH4"/>
<keyword evidence="3" id="KW-1185">Reference proteome</keyword>
<gene>
    <name evidence="2" type="ORF">E2C01_063367</name>
</gene>
<evidence type="ECO:0000313" key="2">
    <source>
        <dbReference type="EMBL" id="MPC69152.1"/>
    </source>
</evidence>
<dbReference type="Proteomes" id="UP000324222">
    <property type="component" value="Unassembled WGS sequence"/>
</dbReference>
<feature type="region of interest" description="Disordered" evidence="1">
    <location>
        <begin position="1"/>
        <end position="34"/>
    </location>
</feature>
<evidence type="ECO:0000256" key="1">
    <source>
        <dbReference type="SAM" id="MobiDB-lite"/>
    </source>
</evidence>
<name>A0A5B7HDH4_PORTR</name>
<dbReference type="EMBL" id="VSRR010028943">
    <property type="protein sequence ID" value="MPC69152.1"/>
    <property type="molecule type" value="Genomic_DNA"/>
</dbReference>
<sequence>MEPGHTHLYSPAGPPVSVDKSPRCGQPERQGGSPVHWAKFSYVALSGMKKVEDYFPWPLLQRRKVTRHGRTILTHPPPPLATLLQPSSPHLAQLHLHPLHLSLPNSILPLPTSSDHPLLFGFIPPRLI</sequence>
<protein>
    <submittedName>
        <fullName evidence="2">Uncharacterized protein</fullName>
    </submittedName>
</protein>